<gene>
    <name evidence="1" type="ORF">QBA35_36310</name>
</gene>
<evidence type="ECO:0000313" key="2">
    <source>
        <dbReference type="Proteomes" id="UP001310290"/>
    </source>
</evidence>
<evidence type="ECO:0000313" key="1">
    <source>
        <dbReference type="EMBL" id="MEH0638670.1"/>
    </source>
</evidence>
<dbReference type="SUPFAM" id="SSF47413">
    <property type="entry name" value="lambda repressor-like DNA-binding domains"/>
    <property type="match status" value="1"/>
</dbReference>
<comment type="caution">
    <text evidence="1">The sequence shown here is derived from an EMBL/GenBank/DDBJ whole genome shotgun (WGS) entry which is preliminary data.</text>
</comment>
<dbReference type="InterPro" id="IPR010982">
    <property type="entry name" value="Lambda_DNA-bd_dom_sf"/>
</dbReference>
<dbReference type="EMBL" id="JARULZ010000002">
    <property type="protein sequence ID" value="MEH0638670.1"/>
    <property type="molecule type" value="Genomic_DNA"/>
</dbReference>
<name>A0ABU8AYB3_9ACTN</name>
<organism evidence="1 2">
    <name type="scientific">Streptomyces bottropensis</name>
    <dbReference type="NCBI Taxonomy" id="42235"/>
    <lineage>
        <taxon>Bacteria</taxon>
        <taxon>Bacillati</taxon>
        <taxon>Actinomycetota</taxon>
        <taxon>Actinomycetes</taxon>
        <taxon>Kitasatosporales</taxon>
        <taxon>Streptomycetaceae</taxon>
        <taxon>Streptomyces</taxon>
    </lineage>
</organism>
<sequence length="107" mass="11548">MEETQMPQPCRVWGPEANENVGLGQEKRMADLSQLLQQGMRRRHLNAQALAARTGIRTPRIRVFAQDGARGPVHPTQAELAELAAALALPLSEVLAAARTPQATSAS</sequence>
<dbReference type="Proteomes" id="UP001310290">
    <property type="component" value="Unassembled WGS sequence"/>
</dbReference>
<accession>A0ABU8AYB3</accession>
<reference evidence="1" key="1">
    <citation type="submission" date="2023-04" db="EMBL/GenBank/DDBJ databases">
        <title>Genomic diversity of scab-causing Streptomyces spp. in the province of Quebec, Canada.</title>
        <authorList>
            <person name="Biessy A."/>
            <person name="Cadieux M."/>
            <person name="Ciotola M."/>
            <person name="Filion M."/>
        </authorList>
    </citation>
    <scope>NUCLEOTIDE SEQUENCE</scope>
    <source>
        <strain evidence="1">B21-115</strain>
    </source>
</reference>
<keyword evidence="2" id="KW-1185">Reference proteome</keyword>
<protein>
    <submittedName>
        <fullName evidence="1">XRE family transcriptional regulator</fullName>
    </submittedName>
</protein>
<proteinExistence type="predicted"/>
<dbReference type="RefSeq" id="WP_334661310.1">
    <property type="nucleotide sequence ID" value="NZ_JARULZ010000002.1"/>
</dbReference>